<gene>
    <name evidence="7" type="ORF">EV643_15810</name>
</gene>
<protein>
    <submittedName>
        <fullName evidence="7">RNA polymerase sigma-70 factor (ECF subfamily)</fullName>
    </submittedName>
</protein>
<dbReference type="SUPFAM" id="SSF88946">
    <property type="entry name" value="Sigma2 domain of RNA polymerase sigma factors"/>
    <property type="match status" value="1"/>
</dbReference>
<feature type="region of interest" description="Disordered" evidence="5">
    <location>
        <begin position="160"/>
        <end position="184"/>
    </location>
</feature>
<comment type="caution">
    <text evidence="7">The sequence shown here is derived from an EMBL/GenBank/DDBJ whole genome shotgun (WGS) entry which is preliminary data.</text>
</comment>
<evidence type="ECO:0000256" key="2">
    <source>
        <dbReference type="ARBA" id="ARBA00023015"/>
    </source>
</evidence>
<dbReference type="Pfam" id="PF08281">
    <property type="entry name" value="Sigma70_r4_2"/>
    <property type="match status" value="1"/>
</dbReference>
<dbReference type="RefSeq" id="WP_133806078.1">
    <property type="nucleotide sequence ID" value="NZ_SNWQ01000058.1"/>
</dbReference>
<dbReference type="EMBL" id="SNWQ01000058">
    <property type="protein sequence ID" value="TDO27506.1"/>
    <property type="molecule type" value="Genomic_DNA"/>
</dbReference>
<comment type="similarity">
    <text evidence="1">Belongs to the sigma-70 factor family. ECF subfamily.</text>
</comment>
<keyword evidence="4" id="KW-0804">Transcription</keyword>
<feature type="domain" description="RNA polymerase sigma factor 70 region 4 type 2" evidence="6">
    <location>
        <begin position="105"/>
        <end position="156"/>
    </location>
</feature>
<feature type="compositionally biased region" description="Basic and acidic residues" evidence="5">
    <location>
        <begin position="160"/>
        <end position="172"/>
    </location>
</feature>
<proteinExistence type="inferred from homology"/>
<dbReference type="GO" id="GO:0006352">
    <property type="term" value="P:DNA-templated transcription initiation"/>
    <property type="evidence" value="ECO:0007669"/>
    <property type="project" value="InterPro"/>
</dbReference>
<sequence>MLEQSSTYQRTTRTFADHADAVHAYAVVQVGPDAAPDVVSETFLVAWRRLDVVPEQPLPWLLATARRVAATHRRGWRRHNRLIDRMAGFAATEPQAMDPAELDGDLWRAMDRLSARERDALLLVTWFDLTNTEAAHVQGCTANAFTVRLHRARRHLRALLDQDDHHQTRHDPASTAAPPKEDPK</sequence>
<dbReference type="PANTHER" id="PTHR43133:SF25">
    <property type="entry name" value="RNA POLYMERASE SIGMA FACTOR RFAY-RELATED"/>
    <property type="match status" value="1"/>
</dbReference>
<dbReference type="InterPro" id="IPR013249">
    <property type="entry name" value="RNA_pol_sigma70_r4_t2"/>
</dbReference>
<keyword evidence="3" id="KW-0731">Sigma factor</keyword>
<evidence type="ECO:0000259" key="6">
    <source>
        <dbReference type="Pfam" id="PF08281"/>
    </source>
</evidence>
<dbReference type="GO" id="GO:0003677">
    <property type="term" value="F:DNA binding"/>
    <property type="evidence" value="ECO:0007669"/>
    <property type="project" value="InterPro"/>
</dbReference>
<dbReference type="InterPro" id="IPR013325">
    <property type="entry name" value="RNA_pol_sigma_r2"/>
</dbReference>
<dbReference type="Proteomes" id="UP000295388">
    <property type="component" value="Unassembled WGS sequence"/>
</dbReference>
<keyword evidence="8" id="KW-1185">Reference proteome</keyword>
<evidence type="ECO:0000256" key="4">
    <source>
        <dbReference type="ARBA" id="ARBA00023163"/>
    </source>
</evidence>
<dbReference type="InterPro" id="IPR039425">
    <property type="entry name" value="RNA_pol_sigma-70-like"/>
</dbReference>
<dbReference type="PANTHER" id="PTHR43133">
    <property type="entry name" value="RNA POLYMERASE ECF-TYPE SIGMA FACTO"/>
    <property type="match status" value="1"/>
</dbReference>
<dbReference type="AlphaFoldDB" id="A0A4R6IZX1"/>
<evidence type="ECO:0000313" key="8">
    <source>
        <dbReference type="Proteomes" id="UP000295388"/>
    </source>
</evidence>
<evidence type="ECO:0000256" key="5">
    <source>
        <dbReference type="SAM" id="MobiDB-lite"/>
    </source>
</evidence>
<dbReference type="InterPro" id="IPR013324">
    <property type="entry name" value="RNA_pol_sigma_r3/r4-like"/>
</dbReference>
<keyword evidence="2" id="KW-0805">Transcription regulation</keyword>
<name>A0A4R6IZX1_9ACTN</name>
<evidence type="ECO:0000256" key="1">
    <source>
        <dbReference type="ARBA" id="ARBA00010641"/>
    </source>
</evidence>
<dbReference type="Gene3D" id="1.10.10.10">
    <property type="entry name" value="Winged helix-like DNA-binding domain superfamily/Winged helix DNA-binding domain"/>
    <property type="match status" value="1"/>
</dbReference>
<reference evidence="7 8" key="1">
    <citation type="submission" date="2019-03" db="EMBL/GenBank/DDBJ databases">
        <title>Genomic Encyclopedia of Type Strains, Phase III (KMG-III): the genomes of soil and plant-associated and newly described type strains.</title>
        <authorList>
            <person name="Whitman W."/>
        </authorList>
    </citation>
    <scope>NUCLEOTIDE SEQUENCE [LARGE SCALE GENOMIC DNA]</scope>
    <source>
        <strain evidence="7 8">VKM Ac-2527</strain>
    </source>
</reference>
<dbReference type="Gene3D" id="1.10.1740.10">
    <property type="match status" value="1"/>
</dbReference>
<evidence type="ECO:0000256" key="3">
    <source>
        <dbReference type="ARBA" id="ARBA00023082"/>
    </source>
</evidence>
<dbReference type="OrthoDB" id="4184921at2"/>
<organism evidence="7 8">
    <name type="scientific">Kribbella caucasensis</name>
    <dbReference type="NCBI Taxonomy" id="2512215"/>
    <lineage>
        <taxon>Bacteria</taxon>
        <taxon>Bacillati</taxon>
        <taxon>Actinomycetota</taxon>
        <taxon>Actinomycetes</taxon>
        <taxon>Propionibacteriales</taxon>
        <taxon>Kribbellaceae</taxon>
        <taxon>Kribbella</taxon>
    </lineage>
</organism>
<dbReference type="GO" id="GO:0016987">
    <property type="term" value="F:sigma factor activity"/>
    <property type="evidence" value="ECO:0007669"/>
    <property type="project" value="UniProtKB-KW"/>
</dbReference>
<dbReference type="InterPro" id="IPR036388">
    <property type="entry name" value="WH-like_DNA-bd_sf"/>
</dbReference>
<accession>A0A4R6IZX1</accession>
<dbReference type="SUPFAM" id="SSF88659">
    <property type="entry name" value="Sigma3 and sigma4 domains of RNA polymerase sigma factors"/>
    <property type="match status" value="1"/>
</dbReference>
<evidence type="ECO:0000313" key="7">
    <source>
        <dbReference type="EMBL" id="TDO27506.1"/>
    </source>
</evidence>